<evidence type="ECO:0000256" key="3">
    <source>
        <dbReference type="PIRNR" id="PIRNR000124"/>
    </source>
</evidence>
<dbReference type="SUPFAM" id="SSF51735">
    <property type="entry name" value="NAD(P)-binding Rossmann-fold domains"/>
    <property type="match status" value="1"/>
</dbReference>
<comment type="similarity">
    <text evidence="3">Belongs to the UDP-glucose/GDP-mannose dehydrogenase family.</text>
</comment>
<gene>
    <name evidence="5" type="ORF">HB943_09330</name>
</gene>
<dbReference type="InterPro" id="IPR001732">
    <property type="entry name" value="UDP-Glc/GDP-Man_DH_N"/>
</dbReference>
<dbReference type="InterPro" id="IPR036220">
    <property type="entry name" value="UDP-Glc/GDP-Man_DH_C_sf"/>
</dbReference>
<dbReference type="Pfam" id="PF03720">
    <property type="entry name" value="UDPG_MGDP_dh_C"/>
    <property type="match status" value="1"/>
</dbReference>
<dbReference type="NCBIfam" id="TIGR03026">
    <property type="entry name" value="NDP-sugDHase"/>
    <property type="match status" value="1"/>
</dbReference>
<dbReference type="GO" id="GO:0016616">
    <property type="term" value="F:oxidoreductase activity, acting on the CH-OH group of donors, NAD or NADP as acceptor"/>
    <property type="evidence" value="ECO:0007669"/>
    <property type="project" value="InterPro"/>
</dbReference>
<dbReference type="PIRSF" id="PIRSF500136">
    <property type="entry name" value="UDP_ManNAc_DH"/>
    <property type="match status" value="1"/>
</dbReference>
<dbReference type="InterPro" id="IPR008927">
    <property type="entry name" value="6-PGluconate_DH-like_C_sf"/>
</dbReference>
<feature type="domain" description="UDP-glucose/GDP-mannose dehydrogenase C-terminal" evidence="4">
    <location>
        <begin position="331"/>
        <end position="427"/>
    </location>
</feature>
<dbReference type="PANTHER" id="PTHR43491">
    <property type="entry name" value="UDP-N-ACETYL-D-MANNOSAMINE DEHYDROGENASE"/>
    <property type="match status" value="1"/>
</dbReference>
<dbReference type="InterPro" id="IPR036291">
    <property type="entry name" value="NAD(P)-bd_dom_sf"/>
</dbReference>
<dbReference type="GO" id="GO:0016628">
    <property type="term" value="F:oxidoreductase activity, acting on the CH-CH group of donors, NAD or NADP as acceptor"/>
    <property type="evidence" value="ECO:0007669"/>
    <property type="project" value="InterPro"/>
</dbReference>
<sequence>MNNFELLKDYLNKKEAVIAVMGLGYVGLPLAISFAEAGFQVIGFDPSEPKVTLVNQGMSDIMDITSERLSKLVLKEQLIATTDAKELARADAIIICVPTPLTKSYEPDTSYIVSAVDMIRENMTPNTIVVLESTTYPGTSKELIYAPIEKDGWRLDEDFYVCYSPERVDPGNKTYQTENTPKVLGGMTPISMQVGTALYEQVIDHVVPVASTEVAEMSKLLENTFRSINIAFINEMSLLCEKLDIDVWETIEASSTKPFGFMRFNPGPGIGGHCIPLDPIYLSWKAKEVNFFSRFIELAQETNHQMPEHVVHKAMTTLNSKQKALSGSRVLILGMAYKENIDDLRESPSIEVYENLLKAGANVDFCDPLATKYREKDGTIRDTIPLDYSSFALYDLVIILTCHDLFDKEQILANSSLILDTKNVMREFGSEKVARFGGGPALVASEMLTV</sequence>
<dbReference type="GO" id="GO:0051287">
    <property type="term" value="F:NAD binding"/>
    <property type="evidence" value="ECO:0007669"/>
    <property type="project" value="InterPro"/>
</dbReference>
<dbReference type="SMART" id="SM00984">
    <property type="entry name" value="UDPG_MGDP_dh_C"/>
    <property type="match status" value="1"/>
</dbReference>
<proteinExistence type="inferred from homology"/>
<dbReference type="SUPFAM" id="SSF48179">
    <property type="entry name" value="6-phosphogluconate dehydrogenase C-terminal domain-like"/>
    <property type="match status" value="1"/>
</dbReference>
<evidence type="ECO:0000256" key="1">
    <source>
        <dbReference type="ARBA" id="ARBA00023002"/>
    </source>
</evidence>
<reference evidence="5 6" key="1">
    <citation type="submission" date="2020-03" db="EMBL/GenBank/DDBJ databases">
        <title>Soil Listeria distribution.</title>
        <authorList>
            <person name="Liao J."/>
            <person name="Wiedmann M."/>
        </authorList>
    </citation>
    <scope>NUCLEOTIDE SEQUENCE [LARGE SCALE GENOMIC DNA]</scope>
    <source>
        <strain evidence="5 6">FSL L7-1523</strain>
    </source>
</reference>
<dbReference type="AlphaFoldDB" id="A0A841Z8T6"/>
<evidence type="ECO:0000313" key="5">
    <source>
        <dbReference type="EMBL" id="MBC1500806.1"/>
    </source>
</evidence>
<keyword evidence="1" id="KW-0560">Oxidoreductase</keyword>
<evidence type="ECO:0000259" key="4">
    <source>
        <dbReference type="SMART" id="SM00984"/>
    </source>
</evidence>
<dbReference type="EMBL" id="JAARRL010000013">
    <property type="protein sequence ID" value="MBC1500806.1"/>
    <property type="molecule type" value="Genomic_DNA"/>
</dbReference>
<dbReference type="PIRSF" id="PIRSF000124">
    <property type="entry name" value="UDPglc_GDPman_dh"/>
    <property type="match status" value="1"/>
</dbReference>
<dbReference type="Gene3D" id="3.40.50.720">
    <property type="entry name" value="NAD(P)-binding Rossmann-like Domain"/>
    <property type="match status" value="2"/>
</dbReference>
<comment type="caution">
    <text evidence="5">The sequence shown here is derived from an EMBL/GenBank/DDBJ whole genome shotgun (WGS) entry which is preliminary data.</text>
</comment>
<dbReference type="InterPro" id="IPR014027">
    <property type="entry name" value="UDP-Glc/GDP-Man_DH_C"/>
</dbReference>
<dbReference type="GO" id="GO:0000271">
    <property type="term" value="P:polysaccharide biosynthetic process"/>
    <property type="evidence" value="ECO:0007669"/>
    <property type="project" value="InterPro"/>
</dbReference>
<dbReference type="InterPro" id="IPR017476">
    <property type="entry name" value="UDP-Glc/GDP-Man"/>
</dbReference>
<dbReference type="InterPro" id="IPR028359">
    <property type="entry name" value="UDP_ManNAc/GlcNAc_DH"/>
</dbReference>
<dbReference type="InterPro" id="IPR014026">
    <property type="entry name" value="UDP-Glc/GDP-Man_DH_dimer"/>
</dbReference>
<dbReference type="PANTHER" id="PTHR43491:SF1">
    <property type="entry name" value="UDP-N-ACETYL-D-MANNOSAMINE DEHYDROGENASE"/>
    <property type="match status" value="1"/>
</dbReference>
<name>A0A841Z8T6_9LIST</name>
<evidence type="ECO:0000256" key="2">
    <source>
        <dbReference type="ARBA" id="ARBA00023027"/>
    </source>
</evidence>
<dbReference type="RefSeq" id="WP_185425985.1">
    <property type="nucleotide sequence ID" value="NZ_JAARRL010000013.1"/>
</dbReference>
<dbReference type="SUPFAM" id="SSF52413">
    <property type="entry name" value="UDP-glucose/GDP-mannose dehydrogenase C-terminal domain"/>
    <property type="match status" value="1"/>
</dbReference>
<dbReference type="Pfam" id="PF00984">
    <property type="entry name" value="UDPG_MGDP_dh"/>
    <property type="match status" value="1"/>
</dbReference>
<evidence type="ECO:0000313" key="6">
    <source>
        <dbReference type="Proteomes" id="UP000564536"/>
    </source>
</evidence>
<dbReference type="Proteomes" id="UP000564536">
    <property type="component" value="Unassembled WGS sequence"/>
</dbReference>
<dbReference type="Pfam" id="PF03721">
    <property type="entry name" value="UDPG_MGDP_dh_N"/>
    <property type="match status" value="1"/>
</dbReference>
<organism evidence="5 6">
    <name type="scientific">Listeria weihenstephanensis</name>
    <dbReference type="NCBI Taxonomy" id="1006155"/>
    <lineage>
        <taxon>Bacteria</taxon>
        <taxon>Bacillati</taxon>
        <taxon>Bacillota</taxon>
        <taxon>Bacilli</taxon>
        <taxon>Bacillales</taxon>
        <taxon>Listeriaceae</taxon>
        <taxon>Listeria</taxon>
    </lineage>
</organism>
<accession>A0A841Z8T6</accession>
<protein>
    <submittedName>
        <fullName evidence="5">Nucleotide sugar dehydrogenase</fullName>
    </submittedName>
</protein>
<keyword evidence="2" id="KW-0520">NAD</keyword>